<dbReference type="EMBL" id="BIXY01000107">
    <property type="protein sequence ID" value="GCF11369.1"/>
    <property type="molecule type" value="Genomic_DNA"/>
</dbReference>
<proteinExistence type="predicted"/>
<accession>A0A5A5TK13</accession>
<reference evidence="1 2" key="1">
    <citation type="submission" date="2019-01" db="EMBL/GenBank/DDBJ databases">
        <title>Draft genome sequence of Dictyobacter sp. Uno17.</title>
        <authorList>
            <person name="Wang C.M."/>
            <person name="Zheng Y."/>
            <person name="Sakai Y."/>
            <person name="Abe K."/>
            <person name="Yokota A."/>
            <person name="Yabe S."/>
        </authorList>
    </citation>
    <scope>NUCLEOTIDE SEQUENCE [LARGE SCALE GENOMIC DNA]</scope>
    <source>
        <strain evidence="1 2">Uno17</strain>
    </source>
</reference>
<evidence type="ECO:0000313" key="1">
    <source>
        <dbReference type="EMBL" id="GCF11369.1"/>
    </source>
</evidence>
<sequence>MQTNNYEILRNTWIYQEIQQLIQTEIQQQQRDEHCQILLSIVQARFPRILAQARPRIIQIQDQASLRTLIVQIGSARTEKEARQQILQLPL</sequence>
<name>A0A5A5TK13_9CHLR</name>
<keyword evidence="2" id="KW-1185">Reference proteome</keyword>
<dbReference type="AlphaFoldDB" id="A0A5A5TK13"/>
<dbReference type="Proteomes" id="UP000322530">
    <property type="component" value="Unassembled WGS sequence"/>
</dbReference>
<gene>
    <name evidence="1" type="ORF">KDI_49330</name>
</gene>
<evidence type="ECO:0000313" key="2">
    <source>
        <dbReference type="Proteomes" id="UP000322530"/>
    </source>
</evidence>
<organism evidence="1 2">
    <name type="scientific">Dictyobacter arantiisoli</name>
    <dbReference type="NCBI Taxonomy" id="2014874"/>
    <lineage>
        <taxon>Bacteria</taxon>
        <taxon>Bacillati</taxon>
        <taxon>Chloroflexota</taxon>
        <taxon>Ktedonobacteria</taxon>
        <taxon>Ktedonobacterales</taxon>
        <taxon>Dictyobacteraceae</taxon>
        <taxon>Dictyobacter</taxon>
    </lineage>
</organism>
<comment type="caution">
    <text evidence="1">The sequence shown here is derived from an EMBL/GenBank/DDBJ whole genome shotgun (WGS) entry which is preliminary data.</text>
</comment>
<protein>
    <submittedName>
        <fullName evidence="1">Uncharacterized protein</fullName>
    </submittedName>
</protein>